<proteinExistence type="predicted"/>
<feature type="region of interest" description="Disordered" evidence="4">
    <location>
        <begin position="114"/>
        <end position="141"/>
    </location>
</feature>
<dbReference type="InterPro" id="IPR020806">
    <property type="entry name" value="PKS_PP-bd"/>
</dbReference>
<dbReference type="GO" id="GO:0031177">
    <property type="term" value="F:phosphopantetheine binding"/>
    <property type="evidence" value="ECO:0007669"/>
    <property type="project" value="InterPro"/>
</dbReference>
<dbReference type="Proteomes" id="UP000299211">
    <property type="component" value="Unassembled WGS sequence"/>
</dbReference>
<feature type="region of interest" description="Disordered" evidence="4">
    <location>
        <begin position="17"/>
        <end position="45"/>
    </location>
</feature>
<feature type="domain" description="Carrier" evidence="5">
    <location>
        <begin position="44"/>
        <end position="119"/>
    </location>
</feature>
<dbReference type="GO" id="GO:0005737">
    <property type="term" value="C:cytoplasm"/>
    <property type="evidence" value="ECO:0007669"/>
    <property type="project" value="TreeGrafter"/>
</dbReference>
<dbReference type="SUPFAM" id="SSF47336">
    <property type="entry name" value="ACP-like"/>
    <property type="match status" value="1"/>
</dbReference>
<feature type="compositionally biased region" description="Basic and acidic residues" evidence="4">
    <location>
        <begin position="128"/>
        <end position="141"/>
    </location>
</feature>
<feature type="compositionally biased region" description="Basic and acidic residues" evidence="4">
    <location>
        <begin position="31"/>
        <end position="42"/>
    </location>
</feature>
<organism evidence="6 7">
    <name type="scientific">Streptomyces avermitilis</name>
    <dbReference type="NCBI Taxonomy" id="33903"/>
    <lineage>
        <taxon>Bacteria</taxon>
        <taxon>Bacillati</taxon>
        <taxon>Actinomycetota</taxon>
        <taxon>Actinomycetes</taxon>
        <taxon>Kitasatosporales</taxon>
        <taxon>Streptomycetaceae</taxon>
        <taxon>Streptomyces</taxon>
    </lineage>
</organism>
<evidence type="ECO:0000256" key="4">
    <source>
        <dbReference type="SAM" id="MobiDB-lite"/>
    </source>
</evidence>
<dbReference type="InterPro" id="IPR036736">
    <property type="entry name" value="ACP-like_sf"/>
</dbReference>
<evidence type="ECO:0000259" key="5">
    <source>
        <dbReference type="PROSITE" id="PS50075"/>
    </source>
</evidence>
<dbReference type="GO" id="GO:0017000">
    <property type="term" value="P:antibiotic biosynthetic process"/>
    <property type="evidence" value="ECO:0007669"/>
    <property type="project" value="UniProtKB-ARBA"/>
</dbReference>
<dbReference type="Gene3D" id="1.10.1200.10">
    <property type="entry name" value="ACP-like"/>
    <property type="match status" value="1"/>
</dbReference>
<evidence type="ECO:0000256" key="2">
    <source>
        <dbReference type="ARBA" id="ARBA00022450"/>
    </source>
</evidence>
<keyword evidence="2" id="KW-0596">Phosphopantetheine</keyword>
<sequence length="141" mass="15123">MIPSAIVPVDRIPTTAAGKADRAALPPPADHGLDPERERPDHVPPQSATEIMLAEVWSDVLGVRPVGATDDFFQLGGQSLLAIRLAGRLRRARGRRVPLVAVFENPRLRDLAAYLDRSGAGGEGPTGPDERPDPRARAGER</sequence>
<dbReference type="Pfam" id="PF00550">
    <property type="entry name" value="PP-binding"/>
    <property type="match status" value="1"/>
</dbReference>
<dbReference type="EMBL" id="BJHY01000002">
    <property type="protein sequence ID" value="GDY79469.1"/>
    <property type="molecule type" value="Genomic_DNA"/>
</dbReference>
<reference evidence="6 7" key="1">
    <citation type="submission" date="2019-04" db="EMBL/GenBank/DDBJ databases">
        <title>Draft genome sequences of Streptomyces avermitilis ATCC 31267.</title>
        <authorList>
            <person name="Komaki H."/>
            <person name="Tamura T."/>
            <person name="Hosoyama A."/>
        </authorList>
    </citation>
    <scope>NUCLEOTIDE SEQUENCE [LARGE SCALE GENOMIC DNA]</scope>
    <source>
        <strain evidence="6 7">ATCC 31267</strain>
    </source>
</reference>
<gene>
    <name evidence="6" type="ORF">SAV31267_089540</name>
</gene>
<name>A0A4D4N7F6_STRAX</name>
<evidence type="ECO:0000313" key="6">
    <source>
        <dbReference type="EMBL" id="GDY79469.1"/>
    </source>
</evidence>
<dbReference type="GO" id="GO:0043041">
    <property type="term" value="P:amino acid activation for nonribosomal peptide biosynthetic process"/>
    <property type="evidence" value="ECO:0007669"/>
    <property type="project" value="TreeGrafter"/>
</dbReference>
<dbReference type="FunFam" id="1.10.1200.10:FF:000005">
    <property type="entry name" value="Nonribosomal peptide synthetase 1"/>
    <property type="match status" value="1"/>
</dbReference>
<evidence type="ECO:0000256" key="3">
    <source>
        <dbReference type="ARBA" id="ARBA00022553"/>
    </source>
</evidence>
<comment type="caution">
    <text evidence="6">The sequence shown here is derived from an EMBL/GenBank/DDBJ whole genome shotgun (WGS) entry which is preliminary data.</text>
</comment>
<keyword evidence="3" id="KW-0597">Phosphoprotein</keyword>
<protein>
    <recommendedName>
        <fullName evidence="5">Carrier domain-containing protein</fullName>
    </recommendedName>
</protein>
<evidence type="ECO:0000313" key="7">
    <source>
        <dbReference type="Proteomes" id="UP000299211"/>
    </source>
</evidence>
<dbReference type="GO" id="GO:0044550">
    <property type="term" value="P:secondary metabolite biosynthetic process"/>
    <property type="evidence" value="ECO:0007669"/>
    <property type="project" value="TreeGrafter"/>
</dbReference>
<dbReference type="AlphaFoldDB" id="A0A4D4N7F6"/>
<dbReference type="InterPro" id="IPR045851">
    <property type="entry name" value="AMP-bd_C_sf"/>
</dbReference>
<dbReference type="InterPro" id="IPR009081">
    <property type="entry name" value="PP-bd_ACP"/>
</dbReference>
<dbReference type="SUPFAM" id="SSF56801">
    <property type="entry name" value="Acetyl-CoA synthetase-like"/>
    <property type="match status" value="1"/>
</dbReference>
<accession>A0A4D4N7F6</accession>
<dbReference type="PANTHER" id="PTHR45527:SF1">
    <property type="entry name" value="FATTY ACID SYNTHASE"/>
    <property type="match status" value="1"/>
</dbReference>
<comment type="cofactor">
    <cofactor evidence="1">
        <name>pantetheine 4'-phosphate</name>
        <dbReference type="ChEBI" id="CHEBI:47942"/>
    </cofactor>
</comment>
<dbReference type="SMART" id="SM00823">
    <property type="entry name" value="PKS_PP"/>
    <property type="match status" value="1"/>
</dbReference>
<dbReference type="Gene3D" id="3.30.300.30">
    <property type="match status" value="1"/>
</dbReference>
<evidence type="ECO:0000256" key="1">
    <source>
        <dbReference type="ARBA" id="ARBA00001957"/>
    </source>
</evidence>
<dbReference type="PANTHER" id="PTHR45527">
    <property type="entry name" value="NONRIBOSOMAL PEPTIDE SYNTHETASE"/>
    <property type="match status" value="1"/>
</dbReference>
<dbReference type="PROSITE" id="PS50075">
    <property type="entry name" value="CARRIER"/>
    <property type="match status" value="1"/>
</dbReference>